<feature type="region of interest" description="Disordered" evidence="1">
    <location>
        <begin position="1365"/>
        <end position="1398"/>
    </location>
</feature>
<feature type="region of interest" description="Disordered" evidence="1">
    <location>
        <begin position="95"/>
        <end position="121"/>
    </location>
</feature>
<feature type="compositionally biased region" description="Polar residues" evidence="1">
    <location>
        <begin position="1073"/>
        <end position="1084"/>
    </location>
</feature>
<dbReference type="GO" id="GO:0005524">
    <property type="term" value="F:ATP binding"/>
    <property type="evidence" value="ECO:0007669"/>
    <property type="project" value="InterPro"/>
</dbReference>
<feature type="compositionally biased region" description="Polar residues" evidence="1">
    <location>
        <begin position="574"/>
        <end position="590"/>
    </location>
</feature>
<evidence type="ECO:0000313" key="4">
    <source>
        <dbReference type="Proteomes" id="UP000800039"/>
    </source>
</evidence>
<dbReference type="Gene3D" id="1.10.510.10">
    <property type="entry name" value="Transferase(Phosphotransferase) domain 1"/>
    <property type="match status" value="1"/>
</dbReference>
<feature type="region of interest" description="Disordered" evidence="1">
    <location>
        <begin position="1043"/>
        <end position="1092"/>
    </location>
</feature>
<accession>A0A9P4G798</accession>
<comment type="caution">
    <text evidence="3">The sequence shown here is derived from an EMBL/GenBank/DDBJ whole genome shotgun (WGS) entry which is preliminary data.</text>
</comment>
<feature type="region of interest" description="Disordered" evidence="1">
    <location>
        <begin position="560"/>
        <end position="597"/>
    </location>
</feature>
<feature type="region of interest" description="Disordered" evidence="1">
    <location>
        <begin position="615"/>
        <end position="699"/>
    </location>
</feature>
<dbReference type="OrthoDB" id="5418235at2759"/>
<name>A0A9P4G798_9PLEO</name>
<evidence type="ECO:0000259" key="2">
    <source>
        <dbReference type="PROSITE" id="PS50011"/>
    </source>
</evidence>
<dbReference type="GO" id="GO:0004672">
    <property type="term" value="F:protein kinase activity"/>
    <property type="evidence" value="ECO:0007669"/>
    <property type="project" value="InterPro"/>
</dbReference>
<dbReference type="RefSeq" id="XP_040782800.1">
    <property type="nucleotide sequence ID" value="XM_040929624.1"/>
</dbReference>
<feature type="compositionally biased region" description="Low complexity" evidence="1">
    <location>
        <begin position="996"/>
        <end position="1005"/>
    </location>
</feature>
<dbReference type="Proteomes" id="UP000800039">
    <property type="component" value="Unassembled WGS sequence"/>
</dbReference>
<organism evidence="3 4">
    <name type="scientific">Cucurbitaria berberidis CBS 394.84</name>
    <dbReference type="NCBI Taxonomy" id="1168544"/>
    <lineage>
        <taxon>Eukaryota</taxon>
        <taxon>Fungi</taxon>
        <taxon>Dikarya</taxon>
        <taxon>Ascomycota</taxon>
        <taxon>Pezizomycotina</taxon>
        <taxon>Dothideomycetes</taxon>
        <taxon>Pleosporomycetidae</taxon>
        <taxon>Pleosporales</taxon>
        <taxon>Pleosporineae</taxon>
        <taxon>Cucurbitariaceae</taxon>
        <taxon>Cucurbitaria</taxon>
    </lineage>
</organism>
<feature type="region of interest" description="Disordered" evidence="1">
    <location>
        <begin position="197"/>
        <end position="250"/>
    </location>
</feature>
<keyword evidence="4" id="KW-1185">Reference proteome</keyword>
<dbReference type="PANTHER" id="PTHR37542">
    <property type="entry name" value="HELO DOMAIN-CONTAINING PROTEIN-RELATED"/>
    <property type="match status" value="1"/>
</dbReference>
<feature type="compositionally biased region" description="Basic residues" evidence="1">
    <location>
        <begin position="903"/>
        <end position="917"/>
    </location>
</feature>
<feature type="region of interest" description="Disordered" evidence="1">
    <location>
        <begin position="149"/>
        <end position="171"/>
    </location>
</feature>
<dbReference type="PROSITE" id="PS50011">
    <property type="entry name" value="PROTEIN_KINASE_DOM"/>
    <property type="match status" value="1"/>
</dbReference>
<sequence>METISRLTQLYSDTKKIGDAVVEQDTKDTPESHALHRKFRIQKDRLITWGVDWSDNSKGTQGDIDKSVEQAGLTETVTSVLGTIKEILDEAERMHPGAPVTGGKILSGEKSRPDPPSWAAADRSRYEDLIKDLTTSIDILYDLSRTRRTQRGSDRGVSPGKAASEQPRPATSTSVFLSADYSASDLTLVNPATFPLNAHAPRSNLPPKLDPSDLVLPEEEPPPYESVGKSSSQVIGRLRSRHSSTNPWKTEGSRTIETCVLVEYATYDPTYRFTEVSPPTDRLERLLSILTKLSNNHSFHGTLHCLGYFEDPKQPRFGLVFELPTSVYAGPADSHKPAEELRPVTLLSVLQTGSKSLHNSNSATPPLEDRFRLAFTLGLTFSKIHGDNFVHKDVNSSNILVFKNNKRQSANSRALQYSLRSPVICSFDLFSEYDIEPTNAMPTLNIYRHPEDPKFTGLKNATYSPQFDMYSLGLILLEVGLWQPLADLWKPKYTLKDFKQRIEDVYIRRLASKCGTAYMQVVRDCFWAADSKGENVQDLSQLYNRIIIRLQRCCMLDESEPGFDSSELRPGATPIQQSSPLKRKSISQPQIAADIPATPSYRSAKRWAFEKGSQALERTKSLSKSSPKQSPDLSLSRDPSQRSQHSIRKSISESIRLMSPKQEAPEPMEWEQQERDPLEESGTLVATPPDSQDRSDTSSLYRERVVTAASTIQRAWRHSKIPSRASSQRSMTLRDYKEKITVIQKAWRESKQKRSNTIEALLTDGIRHWPQATLGYPTPEPEMRSIEQSEGCITSSIQIQTDMDPTSRPKLRLFPVKFAPAIVDEWHTTMLPRLERLIERALKESDETISIDLVAIGETPEKSHPTIFVTCSSVTKVKTILARRFRYDANAYDLKVRRGKIRRSKMSRSSRRVRPPHRSMMNTDNYNGDMAVMNPFHQPRPLCGASIGAFNNDEHLPPVSYGGVILVDDEPLGMSVHHLLDAPSDDESDAGDDIDSPYPNSVVLSSAASNNNPWLMGMGEQPGLHLDSDEPAAMWDLELSDDEDMKSDEDAQSFDLSDSEFDSDDESDHEAMTDSTLSRATTGDINGIGLGEGEDIKITQPAIDDVDDDFFPNDEDRNDDHLSSHELGHIHASSGIRRWKRDGILHEIDWALLKLNEDRLQPYNICQGGRRFCFGPPKPDQKEISAKLEQPVNRRHYSPEEDEYPNGIASAEGLGGLNVHCFGRTTGLQGGMISSTMSAVRIYRRKTFSRSWSVAGGFGVGGDSGAWIVQNGTHKVIGHVLAWCQRNHIAYLCPMEVLLEDIKRTLGAKRIYLPGSTEQTLYTCKQKNKHSTKAQGGATAEIDDLEVGVQGLGLGIVDSAVDMRSHLSSAPPSGAPSGSWMRGGRQSHSMLNTSGESDKENLPVLRSRIMKVKEGRDMQLEMAIVP</sequence>
<dbReference type="SUPFAM" id="SSF56112">
    <property type="entry name" value="Protein kinase-like (PK-like)"/>
    <property type="match status" value="1"/>
</dbReference>
<protein>
    <recommendedName>
        <fullName evidence="2">Protein kinase domain-containing protein</fullName>
    </recommendedName>
</protein>
<feature type="region of interest" description="Disordered" evidence="1">
    <location>
        <begin position="903"/>
        <end position="924"/>
    </location>
</feature>
<dbReference type="GeneID" id="63846876"/>
<feature type="domain" description="Protein kinase" evidence="2">
    <location>
        <begin position="221"/>
        <end position="546"/>
    </location>
</feature>
<dbReference type="InterPro" id="IPR011009">
    <property type="entry name" value="Kinase-like_dom_sf"/>
</dbReference>
<dbReference type="PANTHER" id="PTHR37542:SF2">
    <property type="entry name" value="PROTEIN KINASE DOMAIN-CONTAINING PROTEIN"/>
    <property type="match status" value="1"/>
</dbReference>
<dbReference type="InterPro" id="IPR000719">
    <property type="entry name" value="Prot_kinase_dom"/>
</dbReference>
<evidence type="ECO:0000256" key="1">
    <source>
        <dbReference type="SAM" id="MobiDB-lite"/>
    </source>
</evidence>
<proteinExistence type="predicted"/>
<feature type="compositionally biased region" description="Low complexity" evidence="1">
    <location>
        <begin position="622"/>
        <end position="636"/>
    </location>
</feature>
<feature type="compositionally biased region" description="Acidic residues" evidence="1">
    <location>
        <begin position="983"/>
        <end position="995"/>
    </location>
</feature>
<dbReference type="EMBL" id="ML976620">
    <property type="protein sequence ID" value="KAF1840237.1"/>
    <property type="molecule type" value="Genomic_DNA"/>
</dbReference>
<reference evidence="3" key="1">
    <citation type="submission" date="2020-01" db="EMBL/GenBank/DDBJ databases">
        <authorList>
            <consortium name="DOE Joint Genome Institute"/>
            <person name="Haridas S."/>
            <person name="Albert R."/>
            <person name="Binder M."/>
            <person name="Bloem J."/>
            <person name="Labutti K."/>
            <person name="Salamov A."/>
            <person name="Andreopoulos B."/>
            <person name="Baker S.E."/>
            <person name="Barry K."/>
            <person name="Bills G."/>
            <person name="Bluhm B.H."/>
            <person name="Cannon C."/>
            <person name="Castanera R."/>
            <person name="Culley D.E."/>
            <person name="Daum C."/>
            <person name="Ezra D."/>
            <person name="Gonzalez J.B."/>
            <person name="Henrissat B."/>
            <person name="Kuo A."/>
            <person name="Liang C."/>
            <person name="Lipzen A."/>
            <person name="Lutzoni F."/>
            <person name="Magnuson J."/>
            <person name="Mondo S."/>
            <person name="Nolan M."/>
            <person name="Ohm R."/>
            <person name="Pangilinan J."/>
            <person name="Park H.-J."/>
            <person name="Ramirez L."/>
            <person name="Alfaro M."/>
            <person name="Sun H."/>
            <person name="Tritt A."/>
            <person name="Yoshinaga Y."/>
            <person name="Zwiers L.-H."/>
            <person name="Turgeon B.G."/>
            <person name="Goodwin S.B."/>
            <person name="Spatafora J.W."/>
            <person name="Crous P.W."/>
            <person name="Grigoriev I.V."/>
        </authorList>
    </citation>
    <scope>NUCLEOTIDE SEQUENCE</scope>
    <source>
        <strain evidence="3">CBS 394.84</strain>
    </source>
</reference>
<gene>
    <name evidence="3" type="ORF">K460DRAFT_296238</name>
</gene>
<feature type="compositionally biased region" description="Polar residues" evidence="1">
    <location>
        <begin position="1386"/>
        <end position="1395"/>
    </location>
</feature>
<feature type="region of interest" description="Disordered" evidence="1">
    <location>
        <begin position="979"/>
        <end position="1005"/>
    </location>
</feature>
<evidence type="ECO:0000313" key="3">
    <source>
        <dbReference type="EMBL" id="KAF1840237.1"/>
    </source>
</evidence>
<feature type="compositionally biased region" description="Acidic residues" evidence="1">
    <location>
        <begin position="1043"/>
        <end position="1068"/>
    </location>
</feature>
<feature type="compositionally biased region" description="Low complexity" evidence="1">
    <location>
        <begin position="1368"/>
        <end position="1379"/>
    </location>
</feature>